<dbReference type="SUPFAM" id="SSF49879">
    <property type="entry name" value="SMAD/FHA domain"/>
    <property type="match status" value="1"/>
</dbReference>
<sequence>MAFSMKSVAPSTRFLSPRPVALSARSSRGPVGRSLLVIEAKTVWQLAPKSGKNMMEALTLTDEISNQKSFVSVGDKKHQDAEQVFSDEKGVYVKFESKGASSSDDAPADLFLTDMGSETSVTVDGKQVSKNEEVQLKIGSEICFGSETVYQVLRDARAHA</sequence>
<feature type="domain" description="FHA" evidence="1">
    <location>
        <begin position="108"/>
        <end position="145"/>
    </location>
</feature>
<dbReference type="Gene3D" id="2.60.200.20">
    <property type="match status" value="1"/>
</dbReference>
<evidence type="ECO:0000259" key="1">
    <source>
        <dbReference type="Pfam" id="PF00498"/>
    </source>
</evidence>
<dbReference type="InterPro" id="IPR008984">
    <property type="entry name" value="SMAD_FHA_dom_sf"/>
</dbReference>
<organism evidence="2 3">
    <name type="scientific">Coccomyxa subellipsoidea</name>
    <dbReference type="NCBI Taxonomy" id="248742"/>
    <lineage>
        <taxon>Eukaryota</taxon>
        <taxon>Viridiplantae</taxon>
        <taxon>Chlorophyta</taxon>
        <taxon>core chlorophytes</taxon>
        <taxon>Trebouxiophyceae</taxon>
        <taxon>Trebouxiophyceae incertae sedis</taxon>
        <taxon>Coccomyxaceae</taxon>
        <taxon>Coccomyxa</taxon>
    </lineage>
</organism>
<dbReference type="Proteomes" id="UP001491310">
    <property type="component" value="Unassembled WGS sequence"/>
</dbReference>
<evidence type="ECO:0000313" key="3">
    <source>
        <dbReference type="Proteomes" id="UP001491310"/>
    </source>
</evidence>
<protein>
    <recommendedName>
        <fullName evidence="1">FHA domain-containing protein</fullName>
    </recommendedName>
</protein>
<name>A0ABR2YFI8_9CHLO</name>
<dbReference type="EMBL" id="JALJOT010000013">
    <property type="protein sequence ID" value="KAK9904123.1"/>
    <property type="molecule type" value="Genomic_DNA"/>
</dbReference>
<proteinExistence type="predicted"/>
<dbReference type="InterPro" id="IPR000253">
    <property type="entry name" value="FHA_dom"/>
</dbReference>
<reference evidence="2 3" key="1">
    <citation type="journal article" date="2024" name="Nat. Commun.">
        <title>Phylogenomics reveals the evolutionary origins of lichenization in chlorophyte algae.</title>
        <authorList>
            <person name="Puginier C."/>
            <person name="Libourel C."/>
            <person name="Otte J."/>
            <person name="Skaloud P."/>
            <person name="Haon M."/>
            <person name="Grisel S."/>
            <person name="Petersen M."/>
            <person name="Berrin J.G."/>
            <person name="Delaux P.M."/>
            <person name="Dal Grande F."/>
            <person name="Keller J."/>
        </authorList>
    </citation>
    <scope>NUCLEOTIDE SEQUENCE [LARGE SCALE GENOMIC DNA]</scope>
    <source>
        <strain evidence="2 3">SAG 216-7</strain>
    </source>
</reference>
<evidence type="ECO:0000313" key="2">
    <source>
        <dbReference type="EMBL" id="KAK9904123.1"/>
    </source>
</evidence>
<keyword evidence="3" id="KW-1185">Reference proteome</keyword>
<comment type="caution">
    <text evidence="2">The sequence shown here is derived from an EMBL/GenBank/DDBJ whole genome shotgun (WGS) entry which is preliminary data.</text>
</comment>
<gene>
    <name evidence="2" type="ORF">WJX75_005053</name>
</gene>
<dbReference type="Pfam" id="PF00498">
    <property type="entry name" value="FHA"/>
    <property type="match status" value="1"/>
</dbReference>
<accession>A0ABR2YFI8</accession>